<dbReference type="Proteomes" id="UP001595979">
    <property type="component" value="Unassembled WGS sequence"/>
</dbReference>
<dbReference type="InterPro" id="IPR036852">
    <property type="entry name" value="Peptidase_S8/S53_dom_sf"/>
</dbReference>
<evidence type="ECO:0000313" key="10">
    <source>
        <dbReference type="EMBL" id="MFC5849111.1"/>
    </source>
</evidence>
<evidence type="ECO:0000313" key="11">
    <source>
        <dbReference type="Proteomes" id="UP001595979"/>
    </source>
</evidence>
<feature type="domain" description="Inhibitor I9" evidence="9">
    <location>
        <begin position="57"/>
        <end position="130"/>
    </location>
</feature>
<keyword evidence="7" id="KW-0732">Signal</keyword>
<dbReference type="SUPFAM" id="SSF54897">
    <property type="entry name" value="Protease propeptides/inhibitors"/>
    <property type="match status" value="1"/>
</dbReference>
<keyword evidence="11" id="KW-1185">Reference proteome</keyword>
<dbReference type="InterPro" id="IPR015500">
    <property type="entry name" value="Peptidase_S8_subtilisin-rel"/>
</dbReference>
<dbReference type="Pfam" id="PF05922">
    <property type="entry name" value="Inhibitor_I9"/>
    <property type="match status" value="1"/>
</dbReference>
<evidence type="ECO:0000256" key="4">
    <source>
        <dbReference type="ARBA" id="ARBA00022825"/>
    </source>
</evidence>
<dbReference type="PROSITE" id="PS00136">
    <property type="entry name" value="SUBTILASE_ASP"/>
    <property type="match status" value="1"/>
</dbReference>
<dbReference type="InterPro" id="IPR023828">
    <property type="entry name" value="Peptidase_S8_Ser-AS"/>
</dbReference>
<keyword evidence="3 5" id="KW-0378">Hydrolase</keyword>
<dbReference type="InterPro" id="IPR023827">
    <property type="entry name" value="Peptidase_S8_Asp-AS"/>
</dbReference>
<proteinExistence type="inferred from homology"/>
<organism evidence="10 11">
    <name type="scientific">Deinococcus petrolearius</name>
    <dbReference type="NCBI Taxonomy" id="1751295"/>
    <lineage>
        <taxon>Bacteria</taxon>
        <taxon>Thermotogati</taxon>
        <taxon>Deinococcota</taxon>
        <taxon>Deinococci</taxon>
        <taxon>Deinococcales</taxon>
        <taxon>Deinococcaceae</taxon>
        <taxon>Deinococcus</taxon>
    </lineage>
</organism>
<dbReference type="PROSITE" id="PS51257">
    <property type="entry name" value="PROKAR_LIPOPROTEIN"/>
    <property type="match status" value="1"/>
</dbReference>
<evidence type="ECO:0000256" key="1">
    <source>
        <dbReference type="ARBA" id="ARBA00011073"/>
    </source>
</evidence>
<keyword evidence="2 5" id="KW-0645">Protease</keyword>
<dbReference type="InterPro" id="IPR034193">
    <property type="entry name" value="PCSK9_ProteinaseK-like"/>
</dbReference>
<reference evidence="11" key="1">
    <citation type="journal article" date="2019" name="Int. J. Syst. Evol. Microbiol.">
        <title>The Global Catalogue of Microorganisms (GCM) 10K type strain sequencing project: providing services to taxonomists for standard genome sequencing and annotation.</title>
        <authorList>
            <consortium name="The Broad Institute Genomics Platform"/>
            <consortium name="The Broad Institute Genome Sequencing Center for Infectious Disease"/>
            <person name="Wu L."/>
            <person name="Ma J."/>
        </authorList>
    </citation>
    <scope>NUCLEOTIDE SEQUENCE [LARGE SCALE GENOMIC DNA]</scope>
    <source>
        <strain evidence="11">CGMCC 1.15053</strain>
    </source>
</reference>
<sequence>MNGRLIPGVLVLSLALAACGSSTTPSAQSPVQGSAPAAESGLAPLLGTDNPSAVAGQYIVVLKEGTQSALSAQSAGGLIGSLGLDPQGVTVLSVYGQAIEGFAARLSAQNLDRLRANPNVAYVEQDGRMYASATQSSATWGLDRTDQRNLPLSGTYVYNKTGSGVKAYIIDTGINTSHTSFGGRAVWGTNTTGDGRNTDCQGHGTHVAGTVGSQTWGVAKSAQLVAVKVLDCDGSGTNSGVINGVNWALSNKGSATAVANMSLGGPASTAVDDAVNNAGSRGLVMVVAAGNENQNACNVSPARASGSGVITVGATTRSDARASYSNYGSCVDLFAPGSDITSTWIGSTTATNTISGTSMATPHVAGAVALLLQGNTGISASSARTTVLNNTTNGVVSGENGSPDKLLYTLNF</sequence>
<dbReference type="SUPFAM" id="SSF52743">
    <property type="entry name" value="Subtilisin-like"/>
    <property type="match status" value="1"/>
</dbReference>
<dbReference type="InterPro" id="IPR037045">
    <property type="entry name" value="S8pro/Inhibitor_I9_sf"/>
</dbReference>
<accession>A0ABW1DNG4</accession>
<evidence type="ECO:0000256" key="7">
    <source>
        <dbReference type="SAM" id="SignalP"/>
    </source>
</evidence>
<evidence type="ECO:0000259" key="9">
    <source>
        <dbReference type="Pfam" id="PF05922"/>
    </source>
</evidence>
<dbReference type="RefSeq" id="WP_380049830.1">
    <property type="nucleotide sequence ID" value="NZ_JBHSOH010000014.1"/>
</dbReference>
<dbReference type="Gene3D" id="3.30.70.80">
    <property type="entry name" value="Peptidase S8 propeptide/proteinase inhibitor I9"/>
    <property type="match status" value="1"/>
</dbReference>
<keyword evidence="4 5" id="KW-0720">Serine protease</keyword>
<feature type="signal peptide" evidence="7">
    <location>
        <begin position="1"/>
        <end position="27"/>
    </location>
</feature>
<dbReference type="Pfam" id="PF00082">
    <property type="entry name" value="Peptidase_S8"/>
    <property type="match status" value="1"/>
</dbReference>
<dbReference type="InterPro" id="IPR022398">
    <property type="entry name" value="Peptidase_S8_His-AS"/>
</dbReference>
<evidence type="ECO:0000256" key="6">
    <source>
        <dbReference type="RuleBase" id="RU003355"/>
    </source>
</evidence>
<feature type="active site" description="Charge relay system" evidence="5">
    <location>
        <position position="358"/>
    </location>
</feature>
<dbReference type="PROSITE" id="PS00137">
    <property type="entry name" value="SUBTILASE_HIS"/>
    <property type="match status" value="1"/>
</dbReference>
<feature type="domain" description="Peptidase S8/S53" evidence="8">
    <location>
        <begin position="162"/>
        <end position="397"/>
    </location>
</feature>
<comment type="similarity">
    <text evidence="1 5 6">Belongs to the peptidase S8 family.</text>
</comment>
<dbReference type="GO" id="GO:0016787">
    <property type="term" value="F:hydrolase activity"/>
    <property type="evidence" value="ECO:0007669"/>
    <property type="project" value="UniProtKB-KW"/>
</dbReference>
<evidence type="ECO:0000256" key="2">
    <source>
        <dbReference type="ARBA" id="ARBA00022670"/>
    </source>
</evidence>
<evidence type="ECO:0000256" key="5">
    <source>
        <dbReference type="PROSITE-ProRule" id="PRU01240"/>
    </source>
</evidence>
<dbReference type="InterPro" id="IPR000209">
    <property type="entry name" value="Peptidase_S8/S53_dom"/>
</dbReference>
<evidence type="ECO:0000256" key="3">
    <source>
        <dbReference type="ARBA" id="ARBA00022801"/>
    </source>
</evidence>
<feature type="active site" description="Charge relay system" evidence="5">
    <location>
        <position position="171"/>
    </location>
</feature>
<dbReference type="PANTHER" id="PTHR43806:SF11">
    <property type="entry name" value="CEREVISIN-RELATED"/>
    <property type="match status" value="1"/>
</dbReference>
<feature type="active site" description="Charge relay system" evidence="5">
    <location>
        <position position="203"/>
    </location>
</feature>
<dbReference type="PROSITE" id="PS00138">
    <property type="entry name" value="SUBTILASE_SER"/>
    <property type="match status" value="1"/>
</dbReference>
<dbReference type="PANTHER" id="PTHR43806">
    <property type="entry name" value="PEPTIDASE S8"/>
    <property type="match status" value="1"/>
</dbReference>
<dbReference type="CDD" id="cd04077">
    <property type="entry name" value="Peptidases_S8_PCSK9_ProteinaseK_like"/>
    <property type="match status" value="1"/>
</dbReference>
<dbReference type="Gene3D" id="3.40.50.200">
    <property type="entry name" value="Peptidase S8/S53 domain"/>
    <property type="match status" value="1"/>
</dbReference>
<dbReference type="EC" id="3.4.-.-" evidence="10"/>
<dbReference type="PRINTS" id="PR00723">
    <property type="entry name" value="SUBTILISIN"/>
</dbReference>
<feature type="chain" id="PRO_5047068469" evidence="7">
    <location>
        <begin position="28"/>
        <end position="412"/>
    </location>
</feature>
<name>A0ABW1DNG4_9DEIO</name>
<dbReference type="InterPro" id="IPR010259">
    <property type="entry name" value="S8pro/Inhibitor_I9"/>
</dbReference>
<gene>
    <name evidence="10" type="ORF">ACFPQ6_12415</name>
</gene>
<dbReference type="PROSITE" id="PS51892">
    <property type="entry name" value="SUBTILASE"/>
    <property type="match status" value="1"/>
</dbReference>
<protein>
    <submittedName>
        <fullName evidence="10">S8 family peptidase</fullName>
        <ecNumber evidence="10">3.4.-.-</ecNumber>
    </submittedName>
</protein>
<dbReference type="EMBL" id="JBHSOH010000014">
    <property type="protein sequence ID" value="MFC5849111.1"/>
    <property type="molecule type" value="Genomic_DNA"/>
</dbReference>
<evidence type="ECO:0000259" key="8">
    <source>
        <dbReference type="Pfam" id="PF00082"/>
    </source>
</evidence>
<dbReference type="InterPro" id="IPR050131">
    <property type="entry name" value="Peptidase_S8_subtilisin-like"/>
</dbReference>
<comment type="caution">
    <text evidence="10">The sequence shown here is derived from an EMBL/GenBank/DDBJ whole genome shotgun (WGS) entry which is preliminary data.</text>
</comment>